<dbReference type="Proteomes" id="UP000310421">
    <property type="component" value="Unassembled WGS sequence"/>
</dbReference>
<sequence length="860" mass="95626">MSLWMPENASDDLHKLPDFRLGEILPAQHVLGGCMTSTFLSCVVNKSIGRSDLLNLTKKYNVYIMEANPPSYGQATAVNAWDLIAEYIPSSDLCSAASVCQQWHATFAPHLWGNPASHFGDENDKVYVALTRFIRTLPWARRAVRSLTHTLHLPPAHAEIYNGPSDDWLREVLEGLPNLQSLVVRGLPFFDHAALNALKYTRLSSNRKQLAQAQTPFGLRLLDASRCSNVTAIGLQQALRRFDSLLYLDLSWTYPAKSPEVLRGLSQFRGLQVLKLRGISLKDDDVLVLANAIKTRVRSLDLRNNQLTDRSVRILLQLCFTLPPRKDNDGQVMSPSLLPYLGAEMLAIYRGANFEAFLRNEFTDKFVGRLAIEDAPESGITHLYLSDNQFTVEGLSGLVRSGRLHVLDAGSLLPAMVAHDGSFSMEFPSLAKLAPVLAESASHSLTYLRIDHSLVTKEAPRSQEGSVEPTPRYCELADTSNYPAGVAELSHDTEVFELMGDTSFAAEVSGDTAVPIVVTPTADTKSTGDFRQRRSGSQDLPIPVDAERINEDGLHVASIEREHDESTAAVDRSLTPSPVVPFRGRSRSYSSVVDERKSRVQTSLTQARGFHPGILPHMTTLILTEVPSSSPTLDTPNRLISFIRSCGEETALAKLQARLDWTLPPGRRTSCSHQKELVRKSFALEQVILEVAPQSIDQKKRDAASAWRHRGTKSVTQDQDSEALWAASQTDFSFFGEGETNSLDSFLEPARPPPMSIMSGMEVSVDQPSPQYQRLQNQSAQETQVPQVDVISEISKFRKSTKSKYQARVAAGEKDPEVDGFWEGNIKVIRRPHNVDPKHEDDEVWADYYGNRFSNGYLYR</sequence>
<dbReference type="InterPro" id="IPR032675">
    <property type="entry name" value="LRR_dom_sf"/>
</dbReference>
<dbReference type="Gene3D" id="3.80.10.10">
    <property type="entry name" value="Ribonuclease Inhibitor"/>
    <property type="match status" value="2"/>
</dbReference>
<dbReference type="SUPFAM" id="SSF52047">
    <property type="entry name" value="RNI-like"/>
    <property type="match status" value="1"/>
</dbReference>
<organism evidence="1 2">
    <name type="scientific">Aureobasidium pullulans</name>
    <name type="common">Black yeast</name>
    <name type="synonym">Pullularia pullulans</name>
    <dbReference type="NCBI Taxonomy" id="5580"/>
    <lineage>
        <taxon>Eukaryota</taxon>
        <taxon>Fungi</taxon>
        <taxon>Dikarya</taxon>
        <taxon>Ascomycota</taxon>
        <taxon>Pezizomycotina</taxon>
        <taxon>Dothideomycetes</taxon>
        <taxon>Dothideomycetidae</taxon>
        <taxon>Dothideales</taxon>
        <taxon>Saccotheciaceae</taxon>
        <taxon>Aureobasidium</taxon>
    </lineage>
</organism>
<dbReference type="AlphaFoldDB" id="A0A4S8YX37"/>
<gene>
    <name evidence="1" type="ORF">D6D20_08832</name>
</gene>
<protein>
    <recommendedName>
        <fullName evidence="3">RNI-like protein</fullName>
    </recommendedName>
</protein>
<evidence type="ECO:0000313" key="1">
    <source>
        <dbReference type="EMBL" id="THW56307.1"/>
    </source>
</evidence>
<accession>A0A4S8YX37</accession>
<dbReference type="EMBL" id="QZAN01000155">
    <property type="protein sequence ID" value="THW56307.1"/>
    <property type="molecule type" value="Genomic_DNA"/>
</dbReference>
<proteinExistence type="predicted"/>
<comment type="caution">
    <text evidence="1">The sequence shown here is derived from an EMBL/GenBank/DDBJ whole genome shotgun (WGS) entry which is preliminary data.</text>
</comment>
<evidence type="ECO:0008006" key="3">
    <source>
        <dbReference type="Google" id="ProtNLM"/>
    </source>
</evidence>
<reference evidence="1 2" key="1">
    <citation type="submission" date="2018-10" db="EMBL/GenBank/DDBJ databases">
        <title>Fifty Aureobasidium pullulans genomes reveal a recombining polyextremotolerant generalist.</title>
        <authorList>
            <person name="Gostincar C."/>
            <person name="Turk M."/>
            <person name="Zajc J."/>
            <person name="Gunde-Cimerman N."/>
        </authorList>
    </citation>
    <scope>NUCLEOTIDE SEQUENCE [LARGE SCALE GENOMIC DNA]</scope>
    <source>
        <strain evidence="1 2">EXF-10751</strain>
    </source>
</reference>
<evidence type="ECO:0000313" key="2">
    <source>
        <dbReference type="Proteomes" id="UP000310421"/>
    </source>
</evidence>
<name>A0A4S8YX37_AURPU</name>